<proteinExistence type="predicted"/>
<dbReference type="InterPro" id="IPR036465">
    <property type="entry name" value="vWFA_dom_sf"/>
</dbReference>
<organism evidence="3 4">
    <name type="scientific">Sphingobium vermicomposti</name>
    <dbReference type="NCBI Taxonomy" id="529005"/>
    <lineage>
        <taxon>Bacteria</taxon>
        <taxon>Pseudomonadati</taxon>
        <taxon>Pseudomonadota</taxon>
        <taxon>Alphaproteobacteria</taxon>
        <taxon>Sphingomonadales</taxon>
        <taxon>Sphingomonadaceae</taxon>
        <taxon>Sphingobium</taxon>
    </lineage>
</organism>
<comment type="caution">
    <text evidence="3">The sequence shown here is derived from an EMBL/GenBank/DDBJ whole genome shotgun (WGS) entry which is preliminary data.</text>
</comment>
<evidence type="ECO:0000256" key="1">
    <source>
        <dbReference type="SAM" id="Phobius"/>
    </source>
</evidence>
<dbReference type="AlphaFoldDB" id="A0A846MGY9"/>
<keyword evidence="1" id="KW-1133">Transmembrane helix</keyword>
<evidence type="ECO:0000313" key="3">
    <source>
        <dbReference type="EMBL" id="NIJ16456.1"/>
    </source>
</evidence>
<feature type="transmembrane region" description="Helical" evidence="1">
    <location>
        <begin position="20"/>
        <end position="41"/>
    </location>
</feature>
<evidence type="ECO:0000259" key="2">
    <source>
        <dbReference type="Pfam" id="PF13400"/>
    </source>
</evidence>
<protein>
    <submittedName>
        <fullName evidence="3">Flp pilus assembly protein TadG</fullName>
    </submittedName>
</protein>
<dbReference type="InterPro" id="IPR028087">
    <property type="entry name" value="Tad_N"/>
</dbReference>
<name>A0A846MGY9_9SPHN</name>
<dbReference type="Proteomes" id="UP000576821">
    <property type="component" value="Unassembled WGS sequence"/>
</dbReference>
<accession>A0A846MGY9</accession>
<keyword evidence="4" id="KW-1185">Reference proteome</keyword>
<dbReference type="Pfam" id="PF13400">
    <property type="entry name" value="Tad"/>
    <property type="match status" value="1"/>
</dbReference>
<gene>
    <name evidence="3" type="ORF">FHS54_001422</name>
</gene>
<keyword evidence="1" id="KW-0472">Membrane</keyword>
<dbReference type="RefSeq" id="WP_167303082.1">
    <property type="nucleotide sequence ID" value="NZ_JAASQR010000002.1"/>
</dbReference>
<dbReference type="EMBL" id="JAASQR010000002">
    <property type="protein sequence ID" value="NIJ16456.1"/>
    <property type="molecule type" value="Genomic_DNA"/>
</dbReference>
<keyword evidence="1" id="KW-0812">Transmembrane</keyword>
<feature type="domain" description="Putative Flp pilus-assembly TadG-like N-terminal" evidence="2">
    <location>
        <begin position="18"/>
        <end position="63"/>
    </location>
</feature>
<evidence type="ECO:0000313" key="4">
    <source>
        <dbReference type="Proteomes" id="UP000576821"/>
    </source>
</evidence>
<dbReference type="Gene3D" id="3.40.50.410">
    <property type="entry name" value="von Willebrand factor, type A domain"/>
    <property type="match status" value="1"/>
</dbReference>
<sequence>MATRLSSSILGLPRNQRGNVLMIAAFAMMPMAFGTGMVVDYSQAARLQTKMNAIADAAALSAVTTSSMKKTAAEARAQALNVFKTQTSGLKNLIFDPNTQLTVTVTDQVGASSNRTAVVTYSARSSNIFGSVLRMPSIAIGGTSESSATQAPNIDFYLLIDTSPSMAIPATKTGIAAMINATKSQGGGVGCAFACHQTETSSSDPGGTKKVGGKYVDNYYIAKTTLNLTLRMDLVQKAVVNLTDTATETSTNTGAAYRFAISQFDVAYNAVQKTPTNSTNAKTAASKLTMLTVCRNNQVTCGVNNNDQDTDFTTAFDGSLADMPLIPGNGTNQSGDKPQAMLFLITDGMRDENRSGRKLGPIPTSQCDTIKARGIRIAVLYTEYLYESANDSWSITNVRNPYLSSPEKISPALSKCASPGLFYQVTSDDDISAALAKLFQKAIASAHLTK</sequence>
<reference evidence="3 4" key="1">
    <citation type="submission" date="2020-03" db="EMBL/GenBank/DDBJ databases">
        <title>Genomic Encyclopedia of Type Strains, Phase IV (KMG-IV): sequencing the most valuable type-strain genomes for metagenomic binning, comparative biology and taxonomic classification.</title>
        <authorList>
            <person name="Goeker M."/>
        </authorList>
    </citation>
    <scope>NUCLEOTIDE SEQUENCE [LARGE SCALE GENOMIC DNA]</scope>
    <source>
        <strain evidence="3 4">DSM 21299</strain>
    </source>
</reference>